<dbReference type="PANTHER" id="PTHR10794">
    <property type="entry name" value="ABHYDROLASE DOMAIN-CONTAINING PROTEIN"/>
    <property type="match status" value="1"/>
</dbReference>
<proteinExistence type="inferred from homology"/>
<name>A0A7J6GPN7_CANSA</name>
<dbReference type="AlphaFoldDB" id="A0A7J6GPN7"/>
<evidence type="ECO:0000256" key="1">
    <source>
        <dbReference type="ARBA" id="ARBA00010884"/>
    </source>
</evidence>
<reference evidence="2 3" key="1">
    <citation type="journal article" date="2020" name="bioRxiv">
        <title>Sequence and annotation of 42 cannabis genomes reveals extensive copy number variation in cannabinoid synthesis and pathogen resistance genes.</title>
        <authorList>
            <person name="Mckernan K.J."/>
            <person name="Helbert Y."/>
            <person name="Kane L.T."/>
            <person name="Ebling H."/>
            <person name="Zhang L."/>
            <person name="Liu B."/>
            <person name="Eaton Z."/>
            <person name="Mclaughlin S."/>
            <person name="Kingan S."/>
            <person name="Baybayan P."/>
            <person name="Concepcion G."/>
            <person name="Jordan M."/>
            <person name="Riva A."/>
            <person name="Barbazuk W."/>
            <person name="Harkins T."/>
        </authorList>
    </citation>
    <scope>NUCLEOTIDE SEQUENCE [LARGE SCALE GENOMIC DNA]</scope>
    <source>
        <strain evidence="3">cv. Jamaican Lion 4</strain>
        <tissue evidence="2">Leaf</tissue>
    </source>
</reference>
<protein>
    <recommendedName>
        <fullName evidence="4">Serine aminopeptidase S33 domain-containing protein</fullName>
    </recommendedName>
</protein>
<sequence length="79" mass="8763">MRRSRHSWGTKSDCFYNAGWTEDLRIIINHLHNKYSKAPLFTVGTSIGANVLVKYLGEDGDNVPVAGAVAICSPWDLLD</sequence>
<dbReference type="InterPro" id="IPR029058">
    <property type="entry name" value="AB_hydrolase_fold"/>
</dbReference>
<dbReference type="EMBL" id="JAATIP010000050">
    <property type="protein sequence ID" value="KAF4384039.1"/>
    <property type="molecule type" value="Genomic_DNA"/>
</dbReference>
<comment type="caution">
    <text evidence="2">The sequence shown here is derived from an EMBL/GenBank/DDBJ whole genome shotgun (WGS) entry which is preliminary data.</text>
</comment>
<evidence type="ECO:0008006" key="4">
    <source>
        <dbReference type="Google" id="ProtNLM"/>
    </source>
</evidence>
<dbReference type="Gene3D" id="3.40.50.1820">
    <property type="entry name" value="alpha/beta hydrolase"/>
    <property type="match status" value="1"/>
</dbReference>
<evidence type="ECO:0000313" key="2">
    <source>
        <dbReference type="EMBL" id="KAF4384039.1"/>
    </source>
</evidence>
<accession>A0A7J6GPN7</accession>
<organism evidence="2 3">
    <name type="scientific">Cannabis sativa</name>
    <name type="common">Hemp</name>
    <name type="synonym">Marijuana</name>
    <dbReference type="NCBI Taxonomy" id="3483"/>
    <lineage>
        <taxon>Eukaryota</taxon>
        <taxon>Viridiplantae</taxon>
        <taxon>Streptophyta</taxon>
        <taxon>Embryophyta</taxon>
        <taxon>Tracheophyta</taxon>
        <taxon>Spermatophyta</taxon>
        <taxon>Magnoliopsida</taxon>
        <taxon>eudicotyledons</taxon>
        <taxon>Gunneridae</taxon>
        <taxon>Pentapetalae</taxon>
        <taxon>rosids</taxon>
        <taxon>fabids</taxon>
        <taxon>Rosales</taxon>
        <taxon>Cannabaceae</taxon>
        <taxon>Cannabis</taxon>
    </lineage>
</organism>
<dbReference type="SUPFAM" id="SSF53474">
    <property type="entry name" value="alpha/beta-Hydrolases"/>
    <property type="match status" value="1"/>
</dbReference>
<dbReference type="GO" id="GO:0047372">
    <property type="term" value="F:monoacylglycerol lipase activity"/>
    <property type="evidence" value="ECO:0007669"/>
    <property type="project" value="TreeGrafter"/>
</dbReference>
<dbReference type="Proteomes" id="UP000525078">
    <property type="component" value="Unassembled WGS sequence"/>
</dbReference>
<dbReference type="InterPro" id="IPR050960">
    <property type="entry name" value="AB_hydrolase_4_sf"/>
</dbReference>
<comment type="similarity">
    <text evidence="1">Belongs to the AB hydrolase superfamily. AB hydrolase 4 family.</text>
</comment>
<dbReference type="GO" id="GO:0034338">
    <property type="term" value="F:short-chain carboxylesterase activity"/>
    <property type="evidence" value="ECO:0007669"/>
    <property type="project" value="TreeGrafter"/>
</dbReference>
<evidence type="ECO:0000313" key="3">
    <source>
        <dbReference type="Proteomes" id="UP000525078"/>
    </source>
</evidence>
<gene>
    <name evidence="2" type="ORF">F8388_018791</name>
</gene>
<dbReference type="PANTHER" id="PTHR10794:SF63">
    <property type="entry name" value="ALPHA_BETA HYDROLASE 1, ISOFORM A"/>
    <property type="match status" value="1"/>
</dbReference>